<dbReference type="OrthoDB" id="9782828at2"/>
<comment type="caution">
    <text evidence="16">The sequence shown here is derived from an EMBL/GenBank/DDBJ whole genome shotgun (WGS) entry which is preliminary data.</text>
</comment>
<keyword evidence="7 12" id="KW-0220">Diaminopimelate biosynthesis</keyword>
<keyword evidence="8 12" id="KW-0457">Lysine biosynthesis</keyword>
<dbReference type="GO" id="GO:0019877">
    <property type="term" value="P:diaminopimelate biosynthetic process"/>
    <property type="evidence" value="ECO:0007669"/>
    <property type="project" value="UniProtKB-UniRule"/>
</dbReference>
<keyword evidence="5 12" id="KW-0963">Cytoplasm</keyword>
<dbReference type="InterPro" id="IPR005263">
    <property type="entry name" value="DapA"/>
</dbReference>
<dbReference type="RefSeq" id="WP_069836757.1">
    <property type="nucleotide sequence ID" value="NZ_MDGQ01000005.1"/>
</dbReference>
<comment type="function">
    <text evidence="1 12">Catalyzes the condensation of (S)-aspartate-beta-semialdehyde [(S)-ASA] and pyruvate to 4-hydroxy-tetrahydrodipicolinate (HTPA).</text>
</comment>
<evidence type="ECO:0000256" key="11">
    <source>
        <dbReference type="ARBA" id="ARBA00047836"/>
    </source>
</evidence>
<comment type="subunit">
    <text evidence="12">Homotetramer; dimer of dimers.</text>
</comment>
<comment type="subcellular location">
    <subcellularLocation>
        <location evidence="12">Cytoplasm</location>
    </subcellularLocation>
</comment>
<dbReference type="NCBIfam" id="TIGR00674">
    <property type="entry name" value="dapA"/>
    <property type="match status" value="1"/>
</dbReference>
<comment type="pathway">
    <text evidence="2 12">Amino-acid biosynthesis; L-lysine biosynthesis via DAP pathway; (S)-tetrahydrodipicolinate from L-aspartate: step 3/4.</text>
</comment>
<reference evidence="16 17" key="1">
    <citation type="submission" date="2016-08" db="EMBL/GenBank/DDBJ databases">
        <title>Draft genome of Fabibacter sp. strain SK-8.</title>
        <authorList>
            <person name="Wong S.-K."/>
            <person name="Hamasaki K."/>
            <person name="Yoshizawa S."/>
        </authorList>
    </citation>
    <scope>NUCLEOTIDE SEQUENCE [LARGE SCALE GENOMIC DNA]</scope>
    <source>
        <strain evidence="16 17">SK-8</strain>
    </source>
</reference>
<dbReference type="PIRSF" id="PIRSF001365">
    <property type="entry name" value="DHDPS"/>
    <property type="match status" value="1"/>
</dbReference>
<evidence type="ECO:0000256" key="12">
    <source>
        <dbReference type="HAMAP-Rule" id="MF_00418"/>
    </source>
</evidence>
<dbReference type="CDD" id="cd00950">
    <property type="entry name" value="DHDPS"/>
    <property type="match status" value="1"/>
</dbReference>
<feature type="site" description="Part of a proton relay during catalysis" evidence="12">
    <location>
        <position position="45"/>
    </location>
</feature>
<evidence type="ECO:0000256" key="2">
    <source>
        <dbReference type="ARBA" id="ARBA00005120"/>
    </source>
</evidence>
<proteinExistence type="inferred from homology"/>
<dbReference type="PRINTS" id="PR00146">
    <property type="entry name" value="DHPICSNTHASE"/>
</dbReference>
<evidence type="ECO:0000256" key="13">
    <source>
        <dbReference type="PIRNR" id="PIRNR001365"/>
    </source>
</evidence>
<dbReference type="SUPFAM" id="SSF51569">
    <property type="entry name" value="Aldolase"/>
    <property type="match status" value="1"/>
</dbReference>
<dbReference type="GO" id="GO:0008840">
    <property type="term" value="F:4-hydroxy-tetrahydrodipicolinate synthase activity"/>
    <property type="evidence" value="ECO:0007669"/>
    <property type="project" value="UniProtKB-UniRule"/>
</dbReference>
<dbReference type="AlphaFoldDB" id="A0A1E5T1J8"/>
<dbReference type="InterPro" id="IPR013785">
    <property type="entry name" value="Aldolase_TIM"/>
</dbReference>
<dbReference type="STRING" id="1563681.BFP71_17780"/>
<keyword evidence="10 12" id="KW-0704">Schiff base</keyword>
<feature type="active site" description="Proton donor/acceptor" evidence="12 14">
    <location>
        <position position="134"/>
    </location>
</feature>
<dbReference type="GO" id="GO:0005829">
    <property type="term" value="C:cytosol"/>
    <property type="evidence" value="ECO:0007669"/>
    <property type="project" value="TreeGrafter"/>
</dbReference>
<evidence type="ECO:0000256" key="15">
    <source>
        <dbReference type="PIRSR" id="PIRSR001365-2"/>
    </source>
</evidence>
<feature type="site" description="Part of a proton relay during catalysis" evidence="12">
    <location>
        <position position="108"/>
    </location>
</feature>
<dbReference type="Gene3D" id="3.20.20.70">
    <property type="entry name" value="Aldolase class I"/>
    <property type="match status" value="1"/>
</dbReference>
<feature type="binding site" evidence="12 15">
    <location>
        <position position="46"/>
    </location>
    <ligand>
        <name>pyruvate</name>
        <dbReference type="ChEBI" id="CHEBI:15361"/>
    </ligand>
</feature>
<accession>A0A1E5T1J8</accession>
<evidence type="ECO:0000313" key="17">
    <source>
        <dbReference type="Proteomes" id="UP000095552"/>
    </source>
</evidence>
<evidence type="ECO:0000256" key="3">
    <source>
        <dbReference type="ARBA" id="ARBA00007592"/>
    </source>
</evidence>
<comment type="similarity">
    <text evidence="3 12 13">Belongs to the DapA family.</text>
</comment>
<evidence type="ECO:0000256" key="1">
    <source>
        <dbReference type="ARBA" id="ARBA00003294"/>
    </source>
</evidence>
<dbReference type="EC" id="4.3.3.7" evidence="4 12"/>
<dbReference type="PROSITE" id="PS00666">
    <property type="entry name" value="DHDPS_2"/>
    <property type="match status" value="1"/>
</dbReference>
<evidence type="ECO:0000256" key="7">
    <source>
        <dbReference type="ARBA" id="ARBA00022915"/>
    </source>
</evidence>
<dbReference type="UniPathway" id="UPA00034">
    <property type="reaction ID" value="UER00017"/>
</dbReference>
<comment type="catalytic activity">
    <reaction evidence="11 12">
        <text>L-aspartate 4-semialdehyde + pyruvate = (2S,4S)-4-hydroxy-2,3,4,5-tetrahydrodipicolinate + H2O + H(+)</text>
        <dbReference type="Rhea" id="RHEA:34171"/>
        <dbReference type="ChEBI" id="CHEBI:15361"/>
        <dbReference type="ChEBI" id="CHEBI:15377"/>
        <dbReference type="ChEBI" id="CHEBI:15378"/>
        <dbReference type="ChEBI" id="CHEBI:67139"/>
        <dbReference type="ChEBI" id="CHEBI:537519"/>
        <dbReference type="EC" id="4.3.3.7"/>
    </reaction>
</comment>
<dbReference type="InterPro" id="IPR002220">
    <property type="entry name" value="DapA-like"/>
</dbReference>
<dbReference type="InterPro" id="IPR020625">
    <property type="entry name" value="Schiff_base-form_aldolases_AS"/>
</dbReference>
<evidence type="ECO:0000256" key="6">
    <source>
        <dbReference type="ARBA" id="ARBA00022605"/>
    </source>
</evidence>
<evidence type="ECO:0000256" key="10">
    <source>
        <dbReference type="ARBA" id="ARBA00023270"/>
    </source>
</evidence>
<dbReference type="EMBL" id="MDGQ01000005">
    <property type="protein sequence ID" value="OEK05253.1"/>
    <property type="molecule type" value="Genomic_DNA"/>
</dbReference>
<dbReference type="HAMAP" id="MF_00418">
    <property type="entry name" value="DapA"/>
    <property type="match status" value="1"/>
</dbReference>
<dbReference type="PANTHER" id="PTHR12128:SF66">
    <property type="entry name" value="4-HYDROXY-2-OXOGLUTARATE ALDOLASE, MITOCHONDRIAL"/>
    <property type="match status" value="1"/>
</dbReference>
<feature type="binding site" evidence="12 15">
    <location>
        <position position="204"/>
    </location>
    <ligand>
        <name>pyruvate</name>
        <dbReference type="ChEBI" id="CHEBI:15361"/>
    </ligand>
</feature>
<name>A0A1E5T1J8_9BACT</name>
<dbReference type="Pfam" id="PF00701">
    <property type="entry name" value="DHDPS"/>
    <property type="match status" value="1"/>
</dbReference>
<dbReference type="GO" id="GO:0009089">
    <property type="term" value="P:lysine biosynthetic process via diaminopimelate"/>
    <property type="evidence" value="ECO:0007669"/>
    <property type="project" value="UniProtKB-UniRule"/>
</dbReference>
<organism evidence="16 17">
    <name type="scientific">Roseivirga misakiensis</name>
    <dbReference type="NCBI Taxonomy" id="1563681"/>
    <lineage>
        <taxon>Bacteria</taxon>
        <taxon>Pseudomonadati</taxon>
        <taxon>Bacteroidota</taxon>
        <taxon>Cytophagia</taxon>
        <taxon>Cytophagales</taxon>
        <taxon>Roseivirgaceae</taxon>
        <taxon>Roseivirga</taxon>
    </lineage>
</organism>
<evidence type="ECO:0000256" key="14">
    <source>
        <dbReference type="PIRSR" id="PIRSR001365-1"/>
    </source>
</evidence>
<dbReference type="Proteomes" id="UP000095552">
    <property type="component" value="Unassembled WGS sequence"/>
</dbReference>
<evidence type="ECO:0000313" key="16">
    <source>
        <dbReference type="EMBL" id="OEK05253.1"/>
    </source>
</evidence>
<dbReference type="PANTHER" id="PTHR12128">
    <property type="entry name" value="DIHYDRODIPICOLINATE SYNTHASE"/>
    <property type="match status" value="1"/>
</dbReference>
<evidence type="ECO:0000256" key="9">
    <source>
        <dbReference type="ARBA" id="ARBA00023239"/>
    </source>
</evidence>
<dbReference type="SMART" id="SM01130">
    <property type="entry name" value="DHDPS"/>
    <property type="match status" value="1"/>
</dbReference>
<sequence>MNPFSGTGVALVTPFNSDGSVDFEGLKSLLDYTAQGVDYYVVMGTTGESATISNSEKAEILNFVKTNNAKKLPIVYGIGGNNTLGVAEKIANADLEGVDALLSVSPYYNKPSQAGIVAHFEYLADRSPIPIILYNVPGRTRSNMTAETTITLSQHPNIIGIKEASADADQCKKIIEGMSANFFLTSGEDLMTPELMQMGGIGIISVLANGFPVEFSKIAREALAGNLEESFAITERFKAINPLMYEESNPVGVKEVLRSRGVCGGQVRLPLLEATPDLKRRIRALLD</sequence>
<evidence type="ECO:0000256" key="5">
    <source>
        <dbReference type="ARBA" id="ARBA00022490"/>
    </source>
</evidence>
<keyword evidence="6 12" id="KW-0028">Amino-acid biosynthesis</keyword>
<gene>
    <name evidence="12" type="primary">dapA</name>
    <name evidence="16" type="ORF">BFP71_17780</name>
</gene>
<evidence type="ECO:0000256" key="4">
    <source>
        <dbReference type="ARBA" id="ARBA00012086"/>
    </source>
</evidence>
<protein>
    <recommendedName>
        <fullName evidence="4 12">4-hydroxy-tetrahydrodipicolinate synthase</fullName>
        <shortName evidence="12">HTPA synthase</shortName>
        <ecNumber evidence="4 12">4.3.3.7</ecNumber>
    </recommendedName>
</protein>
<keyword evidence="17" id="KW-1185">Reference proteome</keyword>
<evidence type="ECO:0000256" key="8">
    <source>
        <dbReference type="ARBA" id="ARBA00023154"/>
    </source>
</evidence>
<feature type="active site" description="Schiff-base intermediate with substrate" evidence="12 14">
    <location>
        <position position="162"/>
    </location>
</feature>
<keyword evidence="9 12" id="KW-0456">Lyase</keyword>
<comment type="caution">
    <text evidence="12">Was originally thought to be a dihydrodipicolinate synthase (DHDPS), catalyzing the condensation of (S)-aspartate-beta-semialdehyde [(S)-ASA] and pyruvate to dihydrodipicolinate (DHDP). However, it was shown in E.coli that the product of the enzymatic reaction is not dihydrodipicolinate but in fact (4S)-4-hydroxy-2,3,4,5-tetrahydro-(2S)-dipicolinic acid (HTPA), and that the consecutive dehydration reaction leading to DHDP is not spontaneous but catalyzed by DapB.</text>
</comment>